<dbReference type="InterPro" id="IPR013718">
    <property type="entry name" value="COQ9_C"/>
</dbReference>
<proteinExistence type="inferred from homology"/>
<evidence type="ECO:0000313" key="10">
    <source>
        <dbReference type="EMBL" id="KTA97696.1"/>
    </source>
</evidence>
<keyword evidence="6 8" id="KW-0446">Lipid-binding</keyword>
<keyword evidence="5" id="KW-0809">Transit peptide</keyword>
<evidence type="ECO:0000256" key="2">
    <source>
        <dbReference type="ARBA" id="ARBA00004749"/>
    </source>
</evidence>
<dbReference type="PANTHER" id="PTHR21427:SF19">
    <property type="entry name" value="UBIQUINONE BIOSYNTHESIS PROTEIN COQ9, MITOCHONDRIAL"/>
    <property type="match status" value="1"/>
</dbReference>
<dbReference type="UniPathway" id="UPA00232"/>
<organism evidence="10 11">
    <name type="scientific">Candida glabrata</name>
    <name type="common">Yeast</name>
    <name type="synonym">Torulopsis glabrata</name>
    <dbReference type="NCBI Taxonomy" id="5478"/>
    <lineage>
        <taxon>Eukaryota</taxon>
        <taxon>Fungi</taxon>
        <taxon>Dikarya</taxon>
        <taxon>Ascomycota</taxon>
        <taxon>Saccharomycotina</taxon>
        <taxon>Saccharomycetes</taxon>
        <taxon>Saccharomycetales</taxon>
        <taxon>Saccharomycetaceae</taxon>
        <taxon>Nakaseomyces</taxon>
    </lineage>
</organism>
<dbReference type="VEuPathDB" id="FungiDB:GW608_A03773"/>
<dbReference type="InterPro" id="IPR012762">
    <property type="entry name" value="Ubiq_biosynth_COQ9"/>
</dbReference>
<dbReference type="OrthoDB" id="619536at2759"/>
<comment type="similarity">
    <text evidence="3 8">Belongs to the COQ9 family.</text>
</comment>
<dbReference type="GO" id="GO:0008289">
    <property type="term" value="F:lipid binding"/>
    <property type="evidence" value="ECO:0007669"/>
    <property type="project" value="UniProtKB-UniRule"/>
</dbReference>
<dbReference type="NCBIfam" id="TIGR02396">
    <property type="entry name" value="diverge_rpsU"/>
    <property type="match status" value="1"/>
</dbReference>
<name>A0A0W0CMT9_CANGB</name>
<evidence type="ECO:0000259" key="9">
    <source>
        <dbReference type="Pfam" id="PF08511"/>
    </source>
</evidence>
<comment type="pathway">
    <text evidence="2 8">Cofactor biosynthesis; ubiquinone biosynthesis.</text>
</comment>
<evidence type="ECO:0000256" key="1">
    <source>
        <dbReference type="ARBA" id="ARBA00004173"/>
    </source>
</evidence>
<dbReference type="VEuPathDB" id="FungiDB:GVI51_A03795"/>
<comment type="function">
    <text evidence="8">Membrane-associated protein that warps the membrane surface to access and bind aromatic isoprenes with high specificity, including ubiquinone (CoQ) isoprene intermediates and presents them directly to Coq7, therefore facilitating the Coq7-mediated hydroxylase step. Participates in the biosynthesis of coenzyme Q, also named ubiquinone, an essential lipid-soluble electron transporter for aerobic cellular respiration.</text>
</comment>
<evidence type="ECO:0000256" key="3">
    <source>
        <dbReference type="ARBA" id="ARBA00010766"/>
    </source>
</evidence>
<dbReference type="VEuPathDB" id="FungiDB:CAGL0A03949g"/>
<sequence length="268" mass="30526">MSLYNNLRLVTRQKQVSGLLSAVRRYHPTSNEYVNPKVWEPLTYTPESPEFKLLSHTMENSVPQHGFTEKAIVNSLNAMKMPSGMLTTIGASNSATFLHSSPAVMELIKFQLVEKRHRMVEGITEIAEASKLPSLESLLLKRLKMDVPIASHLTQMTAQLMVPSSFMTNVSLPELERLADDMIYYSNEKDHHDFAWYTKRAALATTYLASKAFMAQDKSHNFMETMEFAQDKLHKVMTLGDYYNNVEEFGWFTLMSAVNLTKSQMARA</sequence>
<evidence type="ECO:0000256" key="4">
    <source>
        <dbReference type="ARBA" id="ARBA00022688"/>
    </source>
</evidence>
<evidence type="ECO:0000256" key="5">
    <source>
        <dbReference type="ARBA" id="ARBA00022946"/>
    </source>
</evidence>
<dbReference type="VEuPathDB" id="FungiDB:GWK60_A03839"/>
<evidence type="ECO:0000256" key="8">
    <source>
        <dbReference type="RuleBase" id="RU366063"/>
    </source>
</evidence>
<dbReference type="EMBL" id="LLZZ01000157">
    <property type="protein sequence ID" value="KTA97696.1"/>
    <property type="molecule type" value="Genomic_DNA"/>
</dbReference>
<evidence type="ECO:0000256" key="6">
    <source>
        <dbReference type="ARBA" id="ARBA00023121"/>
    </source>
</evidence>
<dbReference type="Gene3D" id="1.10.357.10">
    <property type="entry name" value="Tetracycline Repressor, domain 2"/>
    <property type="match status" value="1"/>
</dbReference>
<evidence type="ECO:0000256" key="7">
    <source>
        <dbReference type="ARBA" id="ARBA00023128"/>
    </source>
</evidence>
<dbReference type="Proteomes" id="UP000054886">
    <property type="component" value="Unassembled WGS sequence"/>
</dbReference>
<reference evidence="10 11" key="1">
    <citation type="submission" date="2015-10" db="EMBL/GenBank/DDBJ databases">
        <title>Draft genomes sequences of Candida glabrata isolates 1A, 1B, 2A, 2B, 3A and 3B.</title>
        <authorList>
            <person name="Haavelsrud O.E."/>
            <person name="Gaustad P."/>
        </authorList>
    </citation>
    <scope>NUCLEOTIDE SEQUENCE [LARGE SCALE GENOMIC DNA]</scope>
    <source>
        <strain evidence="10">910700640</strain>
    </source>
</reference>
<dbReference type="Pfam" id="PF08511">
    <property type="entry name" value="COQ9"/>
    <property type="match status" value="1"/>
</dbReference>
<feature type="domain" description="COQ9 C-terminal" evidence="9">
    <location>
        <begin position="169"/>
        <end position="240"/>
    </location>
</feature>
<evidence type="ECO:0000313" key="11">
    <source>
        <dbReference type="Proteomes" id="UP000054886"/>
    </source>
</evidence>
<dbReference type="GO" id="GO:0032991">
    <property type="term" value="C:protein-containing complex"/>
    <property type="evidence" value="ECO:0007669"/>
    <property type="project" value="EnsemblFungi"/>
</dbReference>
<dbReference type="VEuPathDB" id="FungiDB:B1J91_A03949g"/>
<keyword evidence="10" id="KW-0830">Ubiquinone</keyword>
<keyword evidence="4 8" id="KW-0831">Ubiquinone biosynthesis</keyword>
<gene>
    <name evidence="10" type="ORF">AO440_000109</name>
</gene>
<protein>
    <recommendedName>
        <fullName evidence="8">Ubiquinone biosynthesis protein</fullName>
    </recommendedName>
</protein>
<comment type="caution">
    <text evidence="10">The sequence shown here is derived from an EMBL/GenBank/DDBJ whole genome shotgun (WGS) entry which is preliminary data.</text>
</comment>
<keyword evidence="7 8" id="KW-0496">Mitochondrion</keyword>
<dbReference type="PANTHER" id="PTHR21427">
    <property type="entry name" value="UBIQUINONE BIOSYNTHESIS PROTEIN COQ9, MITOCHONDRIAL"/>
    <property type="match status" value="1"/>
</dbReference>
<dbReference type="GO" id="GO:0005743">
    <property type="term" value="C:mitochondrial inner membrane"/>
    <property type="evidence" value="ECO:0007669"/>
    <property type="project" value="EnsemblFungi"/>
</dbReference>
<dbReference type="AlphaFoldDB" id="A0A0W0CMT9"/>
<comment type="subcellular location">
    <subcellularLocation>
        <location evidence="1 8">Mitochondrion</location>
    </subcellularLocation>
</comment>
<accession>A0A0W0CMT9</accession>
<dbReference type="GO" id="GO:0006744">
    <property type="term" value="P:ubiquinone biosynthetic process"/>
    <property type="evidence" value="ECO:0007669"/>
    <property type="project" value="UniProtKB-UniRule"/>
</dbReference>